<comment type="caution">
    <text evidence="6">The sequence shown here is derived from an EMBL/GenBank/DDBJ whole genome shotgun (WGS) entry which is preliminary data.</text>
</comment>
<dbReference type="InterPro" id="IPR009057">
    <property type="entry name" value="Homeodomain-like_sf"/>
</dbReference>
<evidence type="ECO:0000256" key="3">
    <source>
        <dbReference type="ARBA" id="ARBA00023163"/>
    </source>
</evidence>
<dbReference type="InterPro" id="IPR050109">
    <property type="entry name" value="HTH-type_TetR-like_transc_reg"/>
</dbReference>
<dbReference type="PRINTS" id="PR00455">
    <property type="entry name" value="HTHTETR"/>
</dbReference>
<dbReference type="EMBL" id="JBEYBF010000008">
    <property type="protein sequence ID" value="MEU1953108.1"/>
    <property type="molecule type" value="Genomic_DNA"/>
</dbReference>
<dbReference type="Gene3D" id="1.10.357.10">
    <property type="entry name" value="Tetracycline Repressor, domain 2"/>
    <property type="match status" value="1"/>
</dbReference>
<keyword evidence="1" id="KW-0805">Transcription regulation</keyword>
<evidence type="ECO:0000259" key="5">
    <source>
        <dbReference type="PROSITE" id="PS50977"/>
    </source>
</evidence>
<dbReference type="SUPFAM" id="SSF46689">
    <property type="entry name" value="Homeodomain-like"/>
    <property type="match status" value="1"/>
</dbReference>
<sequence>MGRPPRHDVDRLLDAAAELLAGGGPAAVTMSGVAKAAGAPSGSVYHRFPDRPALLAALWSRALRGFHDELFAALSLGEPQEAIRRSARASLEWARRNPREARVLLAGAKELDEQNWSEQARRDTARADTALHDALSALIEKSGDTAPDAADRALLAVVDLPYAIIKRYLSVGRQIPDHAPELAEQAAAALFALRRSRTTNTRSVHHSHETAQ</sequence>
<dbReference type="PANTHER" id="PTHR30055:SF234">
    <property type="entry name" value="HTH-TYPE TRANSCRIPTIONAL REGULATOR BETI"/>
    <property type="match status" value="1"/>
</dbReference>
<dbReference type="PANTHER" id="PTHR30055">
    <property type="entry name" value="HTH-TYPE TRANSCRIPTIONAL REGULATOR RUTR"/>
    <property type="match status" value="1"/>
</dbReference>
<evidence type="ECO:0000256" key="4">
    <source>
        <dbReference type="PROSITE-ProRule" id="PRU00335"/>
    </source>
</evidence>
<dbReference type="Proteomes" id="UP001550628">
    <property type="component" value="Unassembled WGS sequence"/>
</dbReference>
<evidence type="ECO:0000313" key="7">
    <source>
        <dbReference type="Proteomes" id="UP001550628"/>
    </source>
</evidence>
<dbReference type="RefSeq" id="WP_356954026.1">
    <property type="nucleotide sequence ID" value="NZ_JBEXYG010000001.1"/>
</dbReference>
<keyword evidence="2 4" id="KW-0238">DNA-binding</keyword>
<name>A0ABV2WQF0_9NOCA</name>
<feature type="DNA-binding region" description="H-T-H motif" evidence="4">
    <location>
        <begin position="29"/>
        <end position="48"/>
    </location>
</feature>
<evidence type="ECO:0000256" key="1">
    <source>
        <dbReference type="ARBA" id="ARBA00023015"/>
    </source>
</evidence>
<dbReference type="InterPro" id="IPR001647">
    <property type="entry name" value="HTH_TetR"/>
</dbReference>
<evidence type="ECO:0000313" key="6">
    <source>
        <dbReference type="EMBL" id="MEU1953108.1"/>
    </source>
</evidence>
<reference evidence="6 7" key="1">
    <citation type="submission" date="2024-06" db="EMBL/GenBank/DDBJ databases">
        <title>The Natural Products Discovery Center: Release of the First 8490 Sequenced Strains for Exploring Actinobacteria Biosynthetic Diversity.</title>
        <authorList>
            <person name="Kalkreuter E."/>
            <person name="Kautsar S.A."/>
            <person name="Yang D."/>
            <person name="Bader C.D."/>
            <person name="Teijaro C.N."/>
            <person name="Fluegel L."/>
            <person name="Davis C.M."/>
            <person name="Simpson J.R."/>
            <person name="Lauterbach L."/>
            <person name="Steele A.D."/>
            <person name="Gui C."/>
            <person name="Meng S."/>
            <person name="Li G."/>
            <person name="Viehrig K."/>
            <person name="Ye F."/>
            <person name="Su P."/>
            <person name="Kiefer A.F."/>
            <person name="Nichols A."/>
            <person name="Cepeda A.J."/>
            <person name="Yan W."/>
            <person name="Fan B."/>
            <person name="Jiang Y."/>
            <person name="Adhikari A."/>
            <person name="Zheng C.-J."/>
            <person name="Schuster L."/>
            <person name="Cowan T.M."/>
            <person name="Smanski M.J."/>
            <person name="Chevrette M.G."/>
            <person name="De Carvalho L.P.S."/>
            <person name="Shen B."/>
        </authorList>
    </citation>
    <scope>NUCLEOTIDE SEQUENCE [LARGE SCALE GENOMIC DNA]</scope>
    <source>
        <strain evidence="6 7">NPDC019708</strain>
    </source>
</reference>
<evidence type="ECO:0000256" key="2">
    <source>
        <dbReference type="ARBA" id="ARBA00023125"/>
    </source>
</evidence>
<gene>
    <name evidence="6" type="ORF">ABZ510_14685</name>
</gene>
<keyword evidence="3" id="KW-0804">Transcription</keyword>
<keyword evidence="7" id="KW-1185">Reference proteome</keyword>
<dbReference type="PROSITE" id="PS50977">
    <property type="entry name" value="HTH_TETR_2"/>
    <property type="match status" value="1"/>
</dbReference>
<accession>A0ABV2WQF0</accession>
<organism evidence="6 7">
    <name type="scientific">Nocardia rhamnosiphila</name>
    <dbReference type="NCBI Taxonomy" id="426716"/>
    <lineage>
        <taxon>Bacteria</taxon>
        <taxon>Bacillati</taxon>
        <taxon>Actinomycetota</taxon>
        <taxon>Actinomycetes</taxon>
        <taxon>Mycobacteriales</taxon>
        <taxon>Nocardiaceae</taxon>
        <taxon>Nocardia</taxon>
    </lineage>
</organism>
<feature type="domain" description="HTH tetR-type" evidence="5">
    <location>
        <begin position="6"/>
        <end position="66"/>
    </location>
</feature>
<dbReference type="Pfam" id="PF00440">
    <property type="entry name" value="TetR_N"/>
    <property type="match status" value="1"/>
</dbReference>
<protein>
    <submittedName>
        <fullName evidence="6">TetR/AcrR family transcriptional regulator</fullName>
    </submittedName>
</protein>
<proteinExistence type="predicted"/>